<organism evidence="2 3">
    <name type="scientific">Eumeta variegata</name>
    <name type="common">Bagworm moth</name>
    <name type="synonym">Eumeta japonica</name>
    <dbReference type="NCBI Taxonomy" id="151549"/>
    <lineage>
        <taxon>Eukaryota</taxon>
        <taxon>Metazoa</taxon>
        <taxon>Ecdysozoa</taxon>
        <taxon>Arthropoda</taxon>
        <taxon>Hexapoda</taxon>
        <taxon>Insecta</taxon>
        <taxon>Pterygota</taxon>
        <taxon>Neoptera</taxon>
        <taxon>Endopterygota</taxon>
        <taxon>Lepidoptera</taxon>
        <taxon>Glossata</taxon>
        <taxon>Ditrysia</taxon>
        <taxon>Tineoidea</taxon>
        <taxon>Psychidae</taxon>
        <taxon>Oiketicinae</taxon>
        <taxon>Eumeta</taxon>
    </lineage>
</organism>
<proteinExistence type="predicted"/>
<evidence type="ECO:0000313" key="3">
    <source>
        <dbReference type="Proteomes" id="UP000299102"/>
    </source>
</evidence>
<dbReference type="EMBL" id="BGZK01001273">
    <property type="protein sequence ID" value="GBP76034.1"/>
    <property type="molecule type" value="Genomic_DNA"/>
</dbReference>
<keyword evidence="3" id="KW-1185">Reference proteome</keyword>
<dbReference type="AlphaFoldDB" id="A0A4C1YLZ6"/>
<protein>
    <submittedName>
        <fullName evidence="2">Uncharacterized protein</fullName>
    </submittedName>
</protein>
<accession>A0A4C1YLZ6</accession>
<evidence type="ECO:0000313" key="2">
    <source>
        <dbReference type="EMBL" id="GBP76034.1"/>
    </source>
</evidence>
<reference evidence="2 3" key="1">
    <citation type="journal article" date="2019" name="Commun. Biol.">
        <title>The bagworm genome reveals a unique fibroin gene that provides high tensile strength.</title>
        <authorList>
            <person name="Kono N."/>
            <person name="Nakamura H."/>
            <person name="Ohtoshi R."/>
            <person name="Tomita M."/>
            <person name="Numata K."/>
            <person name="Arakawa K."/>
        </authorList>
    </citation>
    <scope>NUCLEOTIDE SEQUENCE [LARGE SCALE GENOMIC DNA]</scope>
</reference>
<dbReference type="Proteomes" id="UP000299102">
    <property type="component" value="Unassembled WGS sequence"/>
</dbReference>
<evidence type="ECO:0000256" key="1">
    <source>
        <dbReference type="SAM" id="MobiDB-lite"/>
    </source>
</evidence>
<feature type="compositionally biased region" description="Basic and acidic residues" evidence="1">
    <location>
        <begin position="13"/>
        <end position="24"/>
    </location>
</feature>
<feature type="region of interest" description="Disordered" evidence="1">
    <location>
        <begin position="1"/>
        <end position="24"/>
    </location>
</feature>
<gene>
    <name evidence="2" type="ORF">EVAR_33342_1</name>
</gene>
<comment type="caution">
    <text evidence="2">The sequence shown here is derived from an EMBL/GenBank/DDBJ whole genome shotgun (WGS) entry which is preliminary data.</text>
</comment>
<sequence>MVKWWVAAPSGPEKLDDGEPRRSEKTTTIVHLKLRVRSFVDSPHPAAGAGAGMSLWLEPGIISRGTLPSWVMIWRLSSAGGCLSAHTLSSLEELDIRSRGS</sequence>
<name>A0A4C1YLZ6_EUMVA</name>